<dbReference type="GeneID" id="114455862"/>
<dbReference type="InterPro" id="IPR016024">
    <property type="entry name" value="ARM-type_fold"/>
</dbReference>
<dbReference type="Ensembl" id="ENSGWIT00000053467.1">
    <property type="protein sequence ID" value="ENSGWIP00000049471.1"/>
    <property type="gene ID" value="ENSGWIG00000024123.1"/>
</dbReference>
<dbReference type="RefSeq" id="XP_028292958.1">
    <property type="nucleotide sequence ID" value="XM_028437157.1"/>
</dbReference>
<dbReference type="GO" id="GO:0031982">
    <property type="term" value="C:vesicle"/>
    <property type="evidence" value="ECO:0007669"/>
    <property type="project" value="TreeGrafter"/>
</dbReference>
<evidence type="ECO:0000313" key="2">
    <source>
        <dbReference type="Proteomes" id="UP000694680"/>
    </source>
</evidence>
<gene>
    <name evidence="1" type="primary">pacrg</name>
</gene>
<dbReference type="PANTHER" id="PTHR21207:SF2">
    <property type="entry name" value="PARKIN COREGULATED GENE PROTEIN"/>
    <property type="match status" value="1"/>
</dbReference>
<accession>A0A8C5HTM9</accession>
<reference evidence="1" key="3">
    <citation type="submission" date="2025-09" db="UniProtKB">
        <authorList>
            <consortium name="Ensembl"/>
        </authorList>
    </citation>
    <scope>IDENTIFICATION</scope>
</reference>
<dbReference type="Pfam" id="PF10274">
    <property type="entry name" value="ParcG"/>
    <property type="match status" value="1"/>
</dbReference>
<dbReference type="GO" id="GO:0005829">
    <property type="term" value="C:cytosol"/>
    <property type="evidence" value="ECO:0007669"/>
    <property type="project" value="TreeGrafter"/>
</dbReference>
<dbReference type="RefSeq" id="XP_028292959.1">
    <property type="nucleotide sequence ID" value="XM_028437158.1"/>
</dbReference>
<dbReference type="Proteomes" id="UP000694680">
    <property type="component" value="Chromosome 22"/>
</dbReference>
<name>A0A8C5HTM9_GOUWI</name>
<proteinExistence type="predicted"/>
<dbReference type="PANTHER" id="PTHR21207">
    <property type="entry name" value="PARKIN COREGULATED GENE PROTEIN PARK2 COREGULATED"/>
    <property type="match status" value="1"/>
</dbReference>
<dbReference type="OrthoDB" id="5954824at2759"/>
<reference evidence="1" key="2">
    <citation type="submission" date="2025-08" db="UniProtKB">
        <authorList>
            <consortium name="Ensembl"/>
        </authorList>
    </citation>
    <scope>IDENTIFICATION</scope>
</reference>
<organism evidence="1 2">
    <name type="scientific">Gouania willdenowi</name>
    <name type="common">Blunt-snouted clingfish</name>
    <name type="synonym">Lepadogaster willdenowi</name>
    <dbReference type="NCBI Taxonomy" id="441366"/>
    <lineage>
        <taxon>Eukaryota</taxon>
        <taxon>Metazoa</taxon>
        <taxon>Chordata</taxon>
        <taxon>Craniata</taxon>
        <taxon>Vertebrata</taxon>
        <taxon>Euteleostomi</taxon>
        <taxon>Actinopterygii</taxon>
        <taxon>Neopterygii</taxon>
        <taxon>Teleostei</taxon>
        <taxon>Neoteleostei</taxon>
        <taxon>Acanthomorphata</taxon>
        <taxon>Ovalentaria</taxon>
        <taxon>Blenniimorphae</taxon>
        <taxon>Blenniiformes</taxon>
        <taxon>Gobiesocoidei</taxon>
        <taxon>Gobiesocidae</taxon>
        <taxon>Gobiesocinae</taxon>
        <taxon>Gouania</taxon>
    </lineage>
</organism>
<dbReference type="SUPFAM" id="SSF48371">
    <property type="entry name" value="ARM repeat"/>
    <property type="match status" value="1"/>
</dbReference>
<evidence type="ECO:0000313" key="1">
    <source>
        <dbReference type="Ensembl" id="ENSGWIP00000049471.1"/>
    </source>
</evidence>
<protein>
    <submittedName>
        <fullName evidence="1">Parkin coregulated gene protein homolog</fullName>
    </submittedName>
</protein>
<keyword evidence="2" id="KW-1185">Reference proteome</keyword>
<dbReference type="GO" id="GO:0030544">
    <property type="term" value="F:Hsp70 protein binding"/>
    <property type="evidence" value="ECO:0007669"/>
    <property type="project" value="TreeGrafter"/>
</dbReference>
<dbReference type="CTD" id="135138"/>
<sequence length="233" mass="26338">MENPKKTKNCERKAEGFTVKANMSKSVVSGPPASGIFQERPTISTNFKRCYERGDLPVSLDHCTRGRKISWKVDDLTALDYHQFLPLFFDGLVETAHPYETLARQGVHDLLEVGGSKILPVVPQLIIPIRNALNTKNNQVMCNTMKVLQHLVMSGENVGEALVPYFRQILPVFNLFKNKKKNLGDGVDYGQQRNESIGDLIEETLEILERYGGESAFINIKYMIPTYQSCMKL</sequence>
<dbReference type="GO" id="GO:0043005">
    <property type="term" value="C:neuron projection"/>
    <property type="evidence" value="ECO:0007669"/>
    <property type="project" value="TreeGrafter"/>
</dbReference>
<dbReference type="AlphaFoldDB" id="A0A8C5HTM9"/>
<reference evidence="1" key="1">
    <citation type="submission" date="2020-06" db="EMBL/GenBank/DDBJ databases">
        <authorList>
            <consortium name="Wellcome Sanger Institute Data Sharing"/>
        </authorList>
    </citation>
    <scope>NUCLEOTIDE SEQUENCE [LARGE SCALE GENOMIC DNA]</scope>
</reference>
<dbReference type="InterPro" id="IPR019399">
    <property type="entry name" value="Parkin_co-regulated_protein"/>
</dbReference>
<dbReference type="GO" id="GO:0051879">
    <property type="term" value="F:Hsp90 protein binding"/>
    <property type="evidence" value="ECO:0007669"/>
    <property type="project" value="TreeGrafter"/>
</dbReference>